<sequence>MSATPERVVLVSGGSRGLGRAVARRMGGTDGHVVIAPAGHAQAATSIVESVAAEHGRLDALVLDASECLSLAGDHTSALHAFRERQRALVEQAMSLMAPGARIVYVTSHQAHFFPHKAVPKGCTAAVASMRAGETALYAMRSRLGRRGIHLSVVSSERPEGGMHASMHELGTAVVNAVTARTPQGLVCVGGANYLMTA</sequence>
<dbReference type="AlphaFoldDB" id="A0A9X3BP83"/>
<reference evidence="2" key="3">
    <citation type="submission" date="2022-08" db="EMBL/GenBank/DDBJ databases">
        <title>Whole genome sequencing of non-tuberculosis mycobacteria type-strains.</title>
        <authorList>
            <person name="Igarashi Y."/>
            <person name="Osugi A."/>
            <person name="Mitarai S."/>
        </authorList>
    </citation>
    <scope>NUCLEOTIDE SEQUENCE</scope>
    <source>
        <strain evidence="2">JCM 16372</strain>
    </source>
</reference>
<proteinExistence type="predicted"/>
<evidence type="ECO:0000313" key="1">
    <source>
        <dbReference type="EMBL" id="MCV7069985.1"/>
    </source>
</evidence>
<evidence type="ECO:0000313" key="3">
    <source>
        <dbReference type="Proteomes" id="UP001055159"/>
    </source>
</evidence>
<evidence type="ECO:0000313" key="4">
    <source>
        <dbReference type="Proteomes" id="UP001140272"/>
    </source>
</evidence>
<gene>
    <name evidence="1" type="ORF">H7H73_05230</name>
    <name evidence="2" type="ORF">MJO55_18570</name>
</gene>
<dbReference type="EMBL" id="JACKRN010000196">
    <property type="protein sequence ID" value="MCV7069985.1"/>
    <property type="molecule type" value="Genomic_DNA"/>
</dbReference>
<dbReference type="Proteomes" id="UP001140272">
    <property type="component" value="Unassembled WGS sequence"/>
</dbReference>
<dbReference type="PRINTS" id="PR00081">
    <property type="entry name" value="GDHRDH"/>
</dbReference>
<dbReference type="RefSeq" id="WP_043410931.1">
    <property type="nucleotide sequence ID" value="NZ_CP092427.2"/>
</dbReference>
<reference evidence="1" key="1">
    <citation type="submission" date="2020-07" db="EMBL/GenBank/DDBJ databases">
        <authorList>
            <person name="Pettersson B.M.F."/>
            <person name="Behra P.R.K."/>
            <person name="Ramesh M."/>
            <person name="Das S."/>
            <person name="Dasgupta S."/>
            <person name="Kirsebom L.A."/>
        </authorList>
    </citation>
    <scope>NUCLEOTIDE SEQUENCE</scope>
    <source>
        <strain evidence="1">DSM 45406</strain>
    </source>
</reference>
<reference evidence="1" key="2">
    <citation type="journal article" date="2022" name="BMC Genomics">
        <title>Comparative genome analysis of mycobacteria focusing on tRNA and non-coding RNA.</title>
        <authorList>
            <person name="Behra P.R.K."/>
            <person name="Pettersson B.M.F."/>
            <person name="Ramesh M."/>
            <person name="Das S."/>
            <person name="Dasgupta S."/>
            <person name="Kirsebom L.A."/>
        </authorList>
    </citation>
    <scope>NUCLEOTIDE SEQUENCE</scope>
    <source>
        <strain evidence="1">DSM 45406</strain>
    </source>
</reference>
<protein>
    <submittedName>
        <fullName evidence="1">Short chain dehydrogenase</fullName>
    </submittedName>
</protein>
<keyword evidence="3" id="KW-1185">Reference proteome</keyword>
<dbReference type="EMBL" id="CP092427">
    <property type="protein sequence ID" value="ULP35282.1"/>
    <property type="molecule type" value="Genomic_DNA"/>
</dbReference>
<dbReference type="InterPro" id="IPR036291">
    <property type="entry name" value="NAD(P)-bd_dom_sf"/>
</dbReference>
<dbReference type="Proteomes" id="UP001055159">
    <property type="component" value="Chromosome"/>
</dbReference>
<evidence type="ECO:0000313" key="2">
    <source>
        <dbReference type="EMBL" id="ULP35282.1"/>
    </source>
</evidence>
<dbReference type="SUPFAM" id="SSF51735">
    <property type="entry name" value="NAD(P)-binding Rossmann-fold domains"/>
    <property type="match status" value="1"/>
</dbReference>
<dbReference type="Gene3D" id="3.40.50.720">
    <property type="entry name" value="NAD(P)-binding Rossmann-like Domain"/>
    <property type="match status" value="1"/>
</dbReference>
<organism evidence="1 4">
    <name type="scientific">Mycolicibacterium rufum</name>
    <dbReference type="NCBI Taxonomy" id="318424"/>
    <lineage>
        <taxon>Bacteria</taxon>
        <taxon>Bacillati</taxon>
        <taxon>Actinomycetota</taxon>
        <taxon>Actinomycetes</taxon>
        <taxon>Mycobacteriales</taxon>
        <taxon>Mycobacteriaceae</taxon>
        <taxon>Mycolicibacterium</taxon>
    </lineage>
</organism>
<accession>A0A9X3BP83</accession>
<name>A0A9X3BP83_9MYCO</name>
<dbReference type="InterPro" id="IPR002347">
    <property type="entry name" value="SDR_fam"/>
</dbReference>